<name>A0A0E0A700_9ORYZ</name>
<dbReference type="Gramene" id="OGLUM06G08390.1">
    <property type="protein sequence ID" value="OGLUM06G08390.1"/>
    <property type="gene ID" value="OGLUM06G08390"/>
</dbReference>
<evidence type="ECO:0000313" key="2">
    <source>
        <dbReference type="Proteomes" id="UP000026961"/>
    </source>
</evidence>
<reference evidence="1" key="2">
    <citation type="submission" date="2018-05" db="EMBL/GenBank/DDBJ databases">
        <title>OgluRS3 (Oryza glumaepatula Reference Sequence Version 3).</title>
        <authorList>
            <person name="Zhang J."/>
            <person name="Kudrna D."/>
            <person name="Lee S."/>
            <person name="Talag J."/>
            <person name="Welchert J."/>
            <person name="Wing R.A."/>
        </authorList>
    </citation>
    <scope>NUCLEOTIDE SEQUENCE [LARGE SCALE GENOMIC DNA]</scope>
</reference>
<protein>
    <submittedName>
        <fullName evidence="1">Uncharacterized protein</fullName>
    </submittedName>
</protein>
<proteinExistence type="predicted"/>
<organism evidence="1">
    <name type="scientific">Oryza glumipatula</name>
    <dbReference type="NCBI Taxonomy" id="40148"/>
    <lineage>
        <taxon>Eukaryota</taxon>
        <taxon>Viridiplantae</taxon>
        <taxon>Streptophyta</taxon>
        <taxon>Embryophyta</taxon>
        <taxon>Tracheophyta</taxon>
        <taxon>Spermatophyta</taxon>
        <taxon>Magnoliopsida</taxon>
        <taxon>Liliopsida</taxon>
        <taxon>Poales</taxon>
        <taxon>Poaceae</taxon>
        <taxon>BOP clade</taxon>
        <taxon>Oryzoideae</taxon>
        <taxon>Oryzeae</taxon>
        <taxon>Oryzinae</taxon>
        <taxon>Oryza</taxon>
    </lineage>
</organism>
<dbReference type="EnsemblPlants" id="OGLUM06G08390.1">
    <property type="protein sequence ID" value="OGLUM06G08390.1"/>
    <property type="gene ID" value="OGLUM06G08390"/>
</dbReference>
<dbReference type="AlphaFoldDB" id="A0A0E0A700"/>
<dbReference type="HOGENOM" id="CLU_081108_0_0_1"/>
<reference evidence="1" key="1">
    <citation type="submission" date="2015-04" db="UniProtKB">
        <authorList>
            <consortium name="EnsemblPlants"/>
        </authorList>
    </citation>
    <scope>IDENTIFICATION</scope>
</reference>
<dbReference type="Proteomes" id="UP000026961">
    <property type="component" value="Chromosome 6"/>
</dbReference>
<keyword evidence="2" id="KW-1185">Reference proteome</keyword>
<accession>A0A0E0A700</accession>
<sequence length="299" mass="33515">MPNVVITNESIEDCHMLLDHVILDHGDASINTCHVEFVNYFNHEKYKANAWIFHALLVCNVKELKILVRFDDEFLKDDQSVRRVLPWLQHQKQPCRCVAVVGSTRSSMTPSSAPSPTITAPMAGVCPAPVVHVQRYALVKQGSEGHEYAAEQLTCVLSQMWRYIWKFMPNVVITNESIEDSHMTDKVGDLTVYIRICVTNLVSLSPLRFEGWTPLFESMPYLLSVAMIFKDAFMYSNCWDCGKEAREGCYAIGINKNGFLLLNHLSHTSHLSIAICHILLKTTSVSAIAVVAAMIAGAI</sequence>
<evidence type="ECO:0000313" key="1">
    <source>
        <dbReference type="EnsemblPlants" id="OGLUM06G08390.1"/>
    </source>
</evidence>